<accession>A0A9N9W7K1</accession>
<dbReference type="InterPro" id="IPR029058">
    <property type="entry name" value="AB_hydrolase_fold"/>
</dbReference>
<evidence type="ECO:0008006" key="3">
    <source>
        <dbReference type="Google" id="ProtNLM"/>
    </source>
</evidence>
<dbReference type="Gene3D" id="3.40.50.1820">
    <property type="entry name" value="alpha/beta hydrolase"/>
    <property type="match status" value="1"/>
</dbReference>
<dbReference type="PANTHER" id="PTHR37017">
    <property type="entry name" value="AB HYDROLASE-1 DOMAIN-CONTAINING PROTEIN-RELATED"/>
    <property type="match status" value="1"/>
</dbReference>
<evidence type="ECO:0000313" key="1">
    <source>
        <dbReference type="EMBL" id="CAH0045902.1"/>
    </source>
</evidence>
<gene>
    <name evidence="1" type="ORF">CSOL1703_00012535</name>
</gene>
<proteinExistence type="predicted"/>
<organism evidence="1 2">
    <name type="scientific">Clonostachys solani</name>
    <dbReference type="NCBI Taxonomy" id="160281"/>
    <lineage>
        <taxon>Eukaryota</taxon>
        <taxon>Fungi</taxon>
        <taxon>Dikarya</taxon>
        <taxon>Ascomycota</taxon>
        <taxon>Pezizomycotina</taxon>
        <taxon>Sordariomycetes</taxon>
        <taxon>Hypocreomycetidae</taxon>
        <taxon>Hypocreales</taxon>
        <taxon>Bionectriaceae</taxon>
        <taxon>Clonostachys</taxon>
    </lineage>
</organism>
<name>A0A9N9W7K1_9HYPO</name>
<protein>
    <recommendedName>
        <fullName evidence="3">AB hydrolase-1 domain-containing protein</fullName>
    </recommendedName>
</protein>
<evidence type="ECO:0000313" key="2">
    <source>
        <dbReference type="Proteomes" id="UP000775872"/>
    </source>
</evidence>
<dbReference type="PANTHER" id="PTHR37017:SF13">
    <property type="entry name" value="AB HYDROLASE-1 DOMAIN-CONTAINING PROTEIN"/>
    <property type="match status" value="1"/>
</dbReference>
<dbReference type="OrthoDB" id="1263307at2759"/>
<dbReference type="InterPro" id="IPR052897">
    <property type="entry name" value="Sec-Metab_Biosynth_Hydrolase"/>
</dbReference>
<dbReference type="EMBL" id="CABFOC020000013">
    <property type="protein sequence ID" value="CAH0045902.1"/>
    <property type="molecule type" value="Genomic_DNA"/>
</dbReference>
<comment type="caution">
    <text evidence="1">The sequence shown here is derived from an EMBL/GenBank/DDBJ whole genome shotgun (WGS) entry which is preliminary data.</text>
</comment>
<keyword evidence="2" id="KW-1185">Reference proteome</keyword>
<reference evidence="1" key="1">
    <citation type="submission" date="2021-10" db="EMBL/GenBank/DDBJ databases">
        <authorList>
            <person name="Piombo E."/>
        </authorList>
    </citation>
    <scope>NUCLEOTIDE SEQUENCE</scope>
</reference>
<sequence length="271" mass="29369">MANNTSILLLPGSFMPETVYQDVLDAVAMRGIDIRFLPLTSGSLGSDDHREPPNMFDDAAAISQEVEKLADQGKDVIAVSSSYSTVPLTQSCKGLSKAEREEGGKSGGLVKIGFMPSVIPEMGQAACEVLADVPRENIVPMKGDLIGVSFMQTSGWLEMDPDHYAHIGSLIFSNLSTDEQVVWASKTRPHSSKVFRDKVTFLSYTLPGVDLAFLSCDNDKLISQNDQKLAIDRLKRASGKTVDVTFVSGDHTPALSAPSEVVEWFVKISDI</sequence>
<dbReference type="Proteomes" id="UP000775872">
    <property type="component" value="Unassembled WGS sequence"/>
</dbReference>
<dbReference type="AlphaFoldDB" id="A0A9N9W7K1"/>